<dbReference type="STRING" id="2282107.A0A286UH60"/>
<evidence type="ECO:0000256" key="3">
    <source>
        <dbReference type="ARBA" id="ARBA00014212"/>
    </source>
</evidence>
<feature type="chain" id="PRO_5013964689" description="Palmitoyl-protein thioesterase 1" evidence="9">
    <location>
        <begin position="23"/>
        <end position="335"/>
    </location>
</feature>
<dbReference type="InParanoid" id="A0A286UH60"/>
<keyword evidence="11" id="KW-1185">Reference proteome</keyword>
<keyword evidence="7" id="KW-0325">Glycoprotein</keyword>
<comment type="similarity">
    <text evidence="1">Belongs to the palmitoyl-protein thioesterase family.</text>
</comment>
<reference evidence="10 11" key="1">
    <citation type="journal article" date="2017" name="Mol. Ecol.">
        <title>Comparative and population genomic landscape of Phellinus noxius: A hypervariable fungus causing root rot in trees.</title>
        <authorList>
            <person name="Chung C.L."/>
            <person name="Lee T.J."/>
            <person name="Akiba M."/>
            <person name="Lee H.H."/>
            <person name="Kuo T.H."/>
            <person name="Liu D."/>
            <person name="Ke H.M."/>
            <person name="Yokoi T."/>
            <person name="Roa M.B."/>
            <person name="Lu M.J."/>
            <person name="Chang Y.Y."/>
            <person name="Ann P.J."/>
            <person name="Tsai J.N."/>
            <person name="Chen C.Y."/>
            <person name="Tzean S.S."/>
            <person name="Ota Y."/>
            <person name="Hattori T."/>
            <person name="Sahashi N."/>
            <person name="Liou R.F."/>
            <person name="Kikuchi T."/>
            <person name="Tsai I.J."/>
        </authorList>
    </citation>
    <scope>NUCLEOTIDE SEQUENCE [LARGE SCALE GENOMIC DNA]</scope>
    <source>
        <strain evidence="10 11">FFPRI411160</strain>
    </source>
</reference>
<evidence type="ECO:0000256" key="7">
    <source>
        <dbReference type="ARBA" id="ARBA00023180"/>
    </source>
</evidence>
<dbReference type="Proteomes" id="UP000217199">
    <property type="component" value="Unassembled WGS sequence"/>
</dbReference>
<keyword evidence="5" id="KW-0378">Hydrolase</keyword>
<dbReference type="AlphaFoldDB" id="A0A286UH60"/>
<dbReference type="EC" id="3.1.2.22" evidence="2"/>
<evidence type="ECO:0000313" key="11">
    <source>
        <dbReference type="Proteomes" id="UP000217199"/>
    </source>
</evidence>
<evidence type="ECO:0000256" key="2">
    <source>
        <dbReference type="ARBA" id="ARBA00012423"/>
    </source>
</evidence>
<protein>
    <recommendedName>
        <fullName evidence="3">Palmitoyl-protein thioesterase 1</fullName>
        <ecNumber evidence="2">3.1.2.22</ecNumber>
    </recommendedName>
    <alternativeName>
        <fullName evidence="8">Palmitoyl-protein hydrolase 1</fullName>
    </alternativeName>
</protein>
<dbReference type="Pfam" id="PF02089">
    <property type="entry name" value="Palm_thioest"/>
    <property type="match status" value="1"/>
</dbReference>
<dbReference type="EMBL" id="NBII01000005">
    <property type="protein sequence ID" value="PAV18878.1"/>
    <property type="molecule type" value="Genomic_DNA"/>
</dbReference>
<evidence type="ECO:0000256" key="9">
    <source>
        <dbReference type="SAM" id="SignalP"/>
    </source>
</evidence>
<keyword evidence="4 9" id="KW-0732">Signal</keyword>
<accession>A0A286UH60</accession>
<comment type="caution">
    <text evidence="10">The sequence shown here is derived from an EMBL/GenBank/DDBJ whole genome shotgun (WGS) entry which is preliminary data.</text>
</comment>
<feature type="signal peptide" evidence="9">
    <location>
        <begin position="1"/>
        <end position="22"/>
    </location>
</feature>
<dbReference type="PRINTS" id="PR00414">
    <property type="entry name" value="PPTHIESTRASE"/>
</dbReference>
<organism evidence="10 11">
    <name type="scientific">Pyrrhoderma noxium</name>
    <dbReference type="NCBI Taxonomy" id="2282107"/>
    <lineage>
        <taxon>Eukaryota</taxon>
        <taxon>Fungi</taxon>
        <taxon>Dikarya</taxon>
        <taxon>Basidiomycota</taxon>
        <taxon>Agaricomycotina</taxon>
        <taxon>Agaricomycetes</taxon>
        <taxon>Hymenochaetales</taxon>
        <taxon>Hymenochaetaceae</taxon>
        <taxon>Pyrrhoderma</taxon>
    </lineage>
</organism>
<dbReference type="SUPFAM" id="SSF53474">
    <property type="entry name" value="alpha/beta-Hydrolases"/>
    <property type="match status" value="1"/>
</dbReference>
<proteinExistence type="inferred from homology"/>
<dbReference type="InterPro" id="IPR002472">
    <property type="entry name" value="Palm_thioest"/>
</dbReference>
<evidence type="ECO:0000256" key="4">
    <source>
        <dbReference type="ARBA" id="ARBA00022729"/>
    </source>
</evidence>
<evidence type="ECO:0000256" key="6">
    <source>
        <dbReference type="ARBA" id="ARBA00023157"/>
    </source>
</evidence>
<dbReference type="GO" id="GO:0008474">
    <property type="term" value="F:palmitoyl-(protein) hydrolase activity"/>
    <property type="evidence" value="ECO:0007669"/>
    <property type="project" value="UniProtKB-EC"/>
</dbReference>
<evidence type="ECO:0000313" key="10">
    <source>
        <dbReference type="EMBL" id="PAV18878.1"/>
    </source>
</evidence>
<keyword evidence="6" id="KW-1015">Disulfide bond</keyword>
<dbReference type="PANTHER" id="PTHR11247">
    <property type="entry name" value="PALMITOYL-PROTEIN THIOESTERASE/DOLICHYLDIPHOSPHATASE 1"/>
    <property type="match status" value="1"/>
</dbReference>
<sequence>MTLTQTLLKLVSVLIIPGIVLSYPDQTQIPLSLVSSSKNGLNESETNIRPLVLWHGLGDSYASPGMLEFADLLKEVHPGLFVHSIYIEENLDADQRAGFFGNVDAQLELVAEQLANVKELSQGFDAIGFSQGGQFLRAYVERYNNPPINNLLTFGSQHMGISDLPLCRPTDLMCQLARRAARVGVYTNYAQNNLVQAQYFRNPDQLDKYLEVNKFLTSINNEIPETVNKTYAQNLISLNNLVLILFSDDKTVVPKESSWFGSYAASEGDANDKNIIPMKLQPTYLADTFGLRTLDERGGVSLEICQGEHMQFYFFSVFVNCRYLCLFFVSFNEHV</sequence>
<dbReference type="FunFam" id="3.40.50.1820:FF:000107">
    <property type="entry name" value="Palmitoyl-protein thioesterase 1"/>
    <property type="match status" value="1"/>
</dbReference>
<dbReference type="InterPro" id="IPR029058">
    <property type="entry name" value="AB_hydrolase_fold"/>
</dbReference>
<evidence type="ECO:0000256" key="8">
    <source>
        <dbReference type="ARBA" id="ARBA00031934"/>
    </source>
</evidence>
<evidence type="ECO:0000256" key="1">
    <source>
        <dbReference type="ARBA" id="ARBA00010758"/>
    </source>
</evidence>
<dbReference type="Gene3D" id="3.40.50.1820">
    <property type="entry name" value="alpha/beta hydrolase"/>
    <property type="match status" value="1"/>
</dbReference>
<dbReference type="PANTHER" id="PTHR11247:SF8">
    <property type="entry name" value="PALMITOYL-PROTEIN THIOESTERASE 1"/>
    <property type="match status" value="1"/>
</dbReference>
<dbReference type="OrthoDB" id="10263094at2759"/>
<gene>
    <name evidence="10" type="ORF">PNOK_0572100</name>
</gene>
<evidence type="ECO:0000256" key="5">
    <source>
        <dbReference type="ARBA" id="ARBA00022801"/>
    </source>
</evidence>
<name>A0A286UH60_9AGAM</name>